<protein>
    <recommendedName>
        <fullName evidence="2">BPTI/Kunitz inhibitor domain-containing protein</fullName>
    </recommendedName>
</protein>
<dbReference type="SMART" id="SM00131">
    <property type="entry name" value="KU"/>
    <property type="match status" value="1"/>
</dbReference>
<dbReference type="SUPFAM" id="SSF57362">
    <property type="entry name" value="BPTI-like"/>
    <property type="match status" value="1"/>
</dbReference>
<dbReference type="EMBL" id="JO845256">
    <property type="protein sequence ID" value="AEO36872.1"/>
    <property type="molecule type" value="mRNA"/>
</dbReference>
<reference evidence="3" key="1">
    <citation type="journal article" date="2011" name="PLoS ONE">
        <title>A deep insight into the sialotranscriptome of the gulf coast tick, Amblyomma maculatum.</title>
        <authorList>
            <person name="Karim S."/>
            <person name="Singh P."/>
            <person name="Ribeiro J.M."/>
        </authorList>
    </citation>
    <scope>NUCLEOTIDE SEQUENCE</scope>
    <source>
        <tissue evidence="3">Salivary gland</tissue>
    </source>
</reference>
<evidence type="ECO:0000259" key="2">
    <source>
        <dbReference type="SMART" id="SM00131"/>
    </source>
</evidence>
<dbReference type="InterPro" id="IPR036880">
    <property type="entry name" value="Kunitz_BPTI_sf"/>
</dbReference>
<dbReference type="InterPro" id="IPR002223">
    <property type="entry name" value="Kunitz_BPTI"/>
</dbReference>
<feature type="chain" id="PRO_5003447475" description="BPTI/Kunitz inhibitor domain-containing protein" evidence="1">
    <location>
        <begin position="23"/>
        <end position="131"/>
    </location>
</feature>
<evidence type="ECO:0000256" key="1">
    <source>
        <dbReference type="SAM" id="SignalP"/>
    </source>
</evidence>
<sequence>MFFYPILGIVLVELFVAAAAPAENDPRCAISVAVTGGCPSPKWQFNQKSRECESTCTDGAPFNNHNGCAGYCRSKAVCLAPRPVPSCVGQTVTVYFWDVKSGSCKRDDTACNYYGNNFPTEEECLKTCGQS</sequence>
<evidence type="ECO:0000313" key="3">
    <source>
        <dbReference type="EMBL" id="AEO36872.1"/>
    </source>
</evidence>
<dbReference type="Gene3D" id="4.10.410.10">
    <property type="entry name" value="Pancreatic trypsin inhibitor Kunitz domain"/>
    <property type="match status" value="1"/>
</dbReference>
<dbReference type="AlphaFoldDB" id="G3MTQ4"/>
<keyword evidence="1" id="KW-0732">Signal</keyword>
<accession>G3MTQ4</accession>
<dbReference type="GO" id="GO:0004867">
    <property type="term" value="F:serine-type endopeptidase inhibitor activity"/>
    <property type="evidence" value="ECO:0007669"/>
    <property type="project" value="InterPro"/>
</dbReference>
<name>G3MTQ4_AMBMU</name>
<dbReference type="Pfam" id="PF00014">
    <property type="entry name" value="Kunitz_BPTI"/>
    <property type="match status" value="1"/>
</dbReference>
<feature type="signal peptide" evidence="1">
    <location>
        <begin position="1"/>
        <end position="22"/>
    </location>
</feature>
<organism evidence="3">
    <name type="scientific">Amblyomma maculatum</name>
    <name type="common">Gulf Coast tick</name>
    <dbReference type="NCBI Taxonomy" id="34609"/>
    <lineage>
        <taxon>Eukaryota</taxon>
        <taxon>Metazoa</taxon>
        <taxon>Ecdysozoa</taxon>
        <taxon>Arthropoda</taxon>
        <taxon>Chelicerata</taxon>
        <taxon>Arachnida</taxon>
        <taxon>Acari</taxon>
        <taxon>Parasitiformes</taxon>
        <taxon>Ixodida</taxon>
        <taxon>Ixodoidea</taxon>
        <taxon>Ixodidae</taxon>
        <taxon>Amblyomminae</taxon>
        <taxon>Amblyomma</taxon>
    </lineage>
</organism>
<proteinExistence type="evidence at transcript level"/>
<feature type="domain" description="BPTI/Kunitz inhibitor" evidence="2">
    <location>
        <begin position="76"/>
        <end position="129"/>
    </location>
</feature>